<evidence type="ECO:0000313" key="2">
    <source>
        <dbReference type="Proteomes" id="UP000663879"/>
    </source>
</evidence>
<keyword evidence="2" id="KW-1185">Reference proteome</keyword>
<protein>
    <submittedName>
        <fullName evidence="1">Uncharacterized protein</fullName>
    </submittedName>
</protein>
<reference evidence="1" key="1">
    <citation type="submission" date="2021-02" db="EMBL/GenBank/DDBJ databases">
        <authorList>
            <person name="Nowell W R."/>
        </authorList>
    </citation>
    <scope>NUCLEOTIDE SEQUENCE</scope>
    <source>
        <strain evidence="1">Ploen Becks lab</strain>
    </source>
</reference>
<accession>A0A814KMZ3</accession>
<dbReference type="EMBL" id="CAJNOC010005467">
    <property type="protein sequence ID" value="CAF1053187.1"/>
    <property type="molecule type" value="Genomic_DNA"/>
</dbReference>
<proteinExistence type="predicted"/>
<name>A0A814KMZ3_9BILA</name>
<sequence>MKINNEVKNNIDTFRGDCEEYLECLKTAYKKPKIIKRKNEIEIEDRDEENEYEAVENWNKKSEILITQEISVVEIQNKQNFVAYIVKDFEITSSAVDRLTIQAYLNCYSDLDSVYIMDSVTALKIFSEGNSDYLKKVELEKYVSIIAPINVNKNHWYSYDTFCNQCGIRYAVDNCKNYKNCHECKRTFHLSHSS</sequence>
<gene>
    <name evidence="1" type="ORF">OXX778_LOCUS18927</name>
</gene>
<dbReference type="Proteomes" id="UP000663879">
    <property type="component" value="Unassembled WGS sequence"/>
</dbReference>
<organism evidence="1 2">
    <name type="scientific">Brachionus calyciflorus</name>
    <dbReference type="NCBI Taxonomy" id="104777"/>
    <lineage>
        <taxon>Eukaryota</taxon>
        <taxon>Metazoa</taxon>
        <taxon>Spiralia</taxon>
        <taxon>Gnathifera</taxon>
        <taxon>Rotifera</taxon>
        <taxon>Eurotatoria</taxon>
        <taxon>Monogononta</taxon>
        <taxon>Pseudotrocha</taxon>
        <taxon>Ploima</taxon>
        <taxon>Brachionidae</taxon>
        <taxon>Brachionus</taxon>
    </lineage>
</organism>
<dbReference type="AlphaFoldDB" id="A0A814KMZ3"/>
<comment type="caution">
    <text evidence="1">The sequence shown here is derived from an EMBL/GenBank/DDBJ whole genome shotgun (WGS) entry which is preliminary data.</text>
</comment>
<evidence type="ECO:0000313" key="1">
    <source>
        <dbReference type="EMBL" id="CAF1053187.1"/>
    </source>
</evidence>